<organism evidence="2 3">
    <name type="scientific">Lactuca sativa</name>
    <name type="common">Garden lettuce</name>
    <dbReference type="NCBI Taxonomy" id="4236"/>
    <lineage>
        <taxon>Eukaryota</taxon>
        <taxon>Viridiplantae</taxon>
        <taxon>Streptophyta</taxon>
        <taxon>Embryophyta</taxon>
        <taxon>Tracheophyta</taxon>
        <taxon>Spermatophyta</taxon>
        <taxon>Magnoliopsida</taxon>
        <taxon>eudicotyledons</taxon>
        <taxon>Gunneridae</taxon>
        <taxon>Pentapetalae</taxon>
        <taxon>asterids</taxon>
        <taxon>campanulids</taxon>
        <taxon>Asterales</taxon>
        <taxon>Asteraceae</taxon>
        <taxon>Cichorioideae</taxon>
        <taxon>Cichorieae</taxon>
        <taxon>Lactucinae</taxon>
        <taxon>Lactuca</taxon>
    </lineage>
</organism>
<name>A0A9R1UV15_LACSA</name>
<dbReference type="EMBL" id="NBSK02000008">
    <property type="protein sequence ID" value="KAJ0193602.1"/>
    <property type="molecule type" value="Genomic_DNA"/>
</dbReference>
<dbReference type="Proteomes" id="UP000235145">
    <property type="component" value="Unassembled WGS sequence"/>
</dbReference>
<evidence type="ECO:0000256" key="1">
    <source>
        <dbReference type="SAM" id="MobiDB-lite"/>
    </source>
</evidence>
<gene>
    <name evidence="2" type="ORF">LSAT_V11C800450970</name>
</gene>
<keyword evidence="3" id="KW-1185">Reference proteome</keyword>
<evidence type="ECO:0000313" key="3">
    <source>
        <dbReference type="Proteomes" id="UP000235145"/>
    </source>
</evidence>
<reference evidence="2 3" key="1">
    <citation type="journal article" date="2017" name="Nat. Commun.">
        <title>Genome assembly with in vitro proximity ligation data and whole-genome triplication in lettuce.</title>
        <authorList>
            <person name="Reyes-Chin-Wo S."/>
            <person name="Wang Z."/>
            <person name="Yang X."/>
            <person name="Kozik A."/>
            <person name="Arikit S."/>
            <person name="Song C."/>
            <person name="Xia L."/>
            <person name="Froenicke L."/>
            <person name="Lavelle D.O."/>
            <person name="Truco M.J."/>
            <person name="Xia R."/>
            <person name="Zhu S."/>
            <person name="Xu C."/>
            <person name="Xu H."/>
            <person name="Xu X."/>
            <person name="Cox K."/>
            <person name="Korf I."/>
            <person name="Meyers B.C."/>
            <person name="Michelmore R.W."/>
        </authorList>
    </citation>
    <scope>NUCLEOTIDE SEQUENCE [LARGE SCALE GENOMIC DNA]</scope>
    <source>
        <strain evidence="3">cv. Salinas</strain>
        <tissue evidence="2">Seedlings</tissue>
    </source>
</reference>
<protein>
    <submittedName>
        <fullName evidence="2">Uncharacterized protein</fullName>
    </submittedName>
</protein>
<dbReference type="PANTHER" id="PTHR48449">
    <property type="entry name" value="DUF1985 DOMAIN-CONTAINING PROTEIN"/>
    <property type="match status" value="1"/>
</dbReference>
<sequence length="467" mass="53642">MVGHLPVKASCHKLHEVLSRLNGPVRDLFSTTSFGYLLDLPAQSEDRLLIHGLLLHMWHPTAERDAVERLYFRFTRRTLSFGPEEFCLVIELYMDRCHKSRIEFSTMYKHGYGENKFRSRVFPYHIDTSLIVQDLEPLILNQRFNDISAQDGVRAILLYILNQGSRGGLIYGLKHTLNCRVCLKNLRIICPTIQQKRLCTHYQIWIWKMFPAIRGNDVIQRYDLYPRRGASTEKKMIASDAKTSTPHYLSYITSLNCESSEVPSSGRYNFKNDVASSLKTSCGNNQSSKSTERTYTVEINKNTAREIMAILESLEDEIRGLKNKGGIRDGDYLELFFSEGNENVVYSPQKSNRVNDDNDVGNPPEYDSRKQIKNEKKKKKKVVASDIVDAENHLPRPHVVKEGRPWAGSAMGNPFDSLDGCKSWLEVDRRFEELMERILLEIGYWNHMGLPVQKASITVTDVTDVPQ</sequence>
<feature type="region of interest" description="Disordered" evidence="1">
    <location>
        <begin position="346"/>
        <end position="379"/>
    </location>
</feature>
<evidence type="ECO:0000313" key="2">
    <source>
        <dbReference type="EMBL" id="KAJ0193602.1"/>
    </source>
</evidence>
<accession>A0A9R1UV15</accession>
<comment type="caution">
    <text evidence="2">The sequence shown here is derived from an EMBL/GenBank/DDBJ whole genome shotgun (WGS) entry which is preliminary data.</text>
</comment>
<proteinExistence type="predicted"/>
<dbReference type="PANTHER" id="PTHR48449:SF1">
    <property type="entry name" value="DUF1985 DOMAIN-CONTAINING PROTEIN"/>
    <property type="match status" value="1"/>
</dbReference>
<dbReference type="AlphaFoldDB" id="A0A9R1UV15"/>